<dbReference type="InterPro" id="IPR000924">
    <property type="entry name" value="Glu/Gln-tRNA-synth"/>
</dbReference>
<proteinExistence type="inferred from homology"/>
<dbReference type="InterPro" id="IPR014729">
    <property type="entry name" value="Rossmann-like_a/b/a_fold"/>
</dbReference>
<keyword evidence="3 7" id="KW-0547">Nucleotide-binding</keyword>
<keyword evidence="4" id="KW-0862">Zinc</keyword>
<keyword evidence="7" id="KW-0648">Protein biosynthesis</keyword>
<evidence type="ECO:0000256" key="7">
    <source>
        <dbReference type="RuleBase" id="RU363037"/>
    </source>
</evidence>
<keyword evidence="10" id="KW-1185">Reference proteome</keyword>
<protein>
    <submittedName>
        <fullName evidence="9">tRNA glutamyl-Q(34) synthetase GluQRS</fullName>
        <ecNumber evidence="9">6.1.1.-</ecNumber>
    </submittedName>
</protein>
<evidence type="ECO:0000256" key="3">
    <source>
        <dbReference type="ARBA" id="ARBA00022741"/>
    </source>
</evidence>
<gene>
    <name evidence="9" type="primary">gluQRS</name>
    <name evidence="9" type="ORF">KEC16_12725</name>
</gene>
<dbReference type="Pfam" id="PF00749">
    <property type="entry name" value="tRNA-synt_1c"/>
    <property type="match status" value="1"/>
</dbReference>
<dbReference type="SUPFAM" id="SSF52374">
    <property type="entry name" value="Nucleotidylyl transferase"/>
    <property type="match status" value="1"/>
</dbReference>
<comment type="similarity">
    <text evidence="7">Belongs to the class-I aminoacyl-tRNA synthetase family.</text>
</comment>
<evidence type="ECO:0000256" key="1">
    <source>
        <dbReference type="ARBA" id="ARBA00022598"/>
    </source>
</evidence>
<organism evidence="9 10">
    <name type="scientific">Magnetospirillum sulfuroxidans</name>
    <dbReference type="NCBI Taxonomy" id="611300"/>
    <lineage>
        <taxon>Bacteria</taxon>
        <taxon>Pseudomonadati</taxon>
        <taxon>Pseudomonadota</taxon>
        <taxon>Alphaproteobacteria</taxon>
        <taxon>Rhodospirillales</taxon>
        <taxon>Rhodospirillaceae</taxon>
        <taxon>Magnetospirillum</taxon>
    </lineage>
</organism>
<dbReference type="InterPro" id="IPR049940">
    <property type="entry name" value="GluQ/Sye"/>
</dbReference>
<keyword evidence="2" id="KW-0479">Metal-binding</keyword>
<evidence type="ECO:0000313" key="9">
    <source>
        <dbReference type="EMBL" id="MBR9972581.1"/>
    </source>
</evidence>
<sequence length="287" mass="31918">MVDAMITTTRFAPSPTGLLHLGHAYGALFAQDQARRRKGRFLLRLEDIDPGRCRAEFAAAIIDDLRWLGLDWDAPIRRQSEHLEEYRRLLARLAARGLLYPCFCTRKDIEAEIARSGHAPHGPDGALYPGLCRSLSADQRAEKQAAGQTCALRLDMAAAIAQTGTLWWHDHHAGRIAAQPELFGDVVLARKDTPTSYHLAVTWDDALQQVTLVTRGQDLFAATHVHRLLQALLELPTPQYHHHPLRTDSQGRRYAKRDKALTIAALRAAGRSPAEIQALAGFIPLSK</sequence>
<dbReference type="Proteomes" id="UP000680714">
    <property type="component" value="Unassembled WGS sequence"/>
</dbReference>
<comment type="caution">
    <text evidence="9">The sequence shown here is derived from an EMBL/GenBank/DDBJ whole genome shotgun (WGS) entry which is preliminary data.</text>
</comment>
<evidence type="ECO:0000259" key="8">
    <source>
        <dbReference type="Pfam" id="PF00749"/>
    </source>
</evidence>
<dbReference type="PANTHER" id="PTHR43311:SF1">
    <property type="entry name" value="GLUTAMYL-Q TRNA(ASP) SYNTHETASE"/>
    <property type="match status" value="1"/>
</dbReference>
<name>A0ABS5IDT5_9PROT</name>
<dbReference type="PROSITE" id="PS00178">
    <property type="entry name" value="AA_TRNA_LIGASE_I"/>
    <property type="match status" value="1"/>
</dbReference>
<keyword evidence="6 7" id="KW-0030">Aminoacyl-tRNA synthetase</keyword>
<evidence type="ECO:0000256" key="4">
    <source>
        <dbReference type="ARBA" id="ARBA00022833"/>
    </source>
</evidence>
<evidence type="ECO:0000256" key="2">
    <source>
        <dbReference type="ARBA" id="ARBA00022723"/>
    </source>
</evidence>
<dbReference type="PANTHER" id="PTHR43311">
    <property type="entry name" value="GLUTAMATE--TRNA LIGASE"/>
    <property type="match status" value="1"/>
</dbReference>
<evidence type="ECO:0000256" key="6">
    <source>
        <dbReference type="ARBA" id="ARBA00023146"/>
    </source>
</evidence>
<reference evidence="9 10" key="1">
    <citation type="submission" date="2021-04" db="EMBL/GenBank/DDBJ databases">
        <title>Magnetospirillum sulfuroxidans sp. nov., a facultative chemolithoautotrophic sulfur-oxidizing alphaproteobacterium isolated from freshwater sediment and proposals for Paramagetospirillum gen. nov., and Magnetospirillaceae fam. nov.</title>
        <authorList>
            <person name="Koziaeva V."/>
            <person name="Geelhoed J.S."/>
            <person name="Sorokin D.Y."/>
            <person name="Grouzdev D.S."/>
        </authorList>
    </citation>
    <scope>NUCLEOTIDE SEQUENCE [LARGE SCALE GENOMIC DNA]</scope>
    <source>
        <strain evidence="9 10">J10</strain>
    </source>
</reference>
<dbReference type="InterPro" id="IPR020058">
    <property type="entry name" value="Glu/Gln-tRNA-synth_Ib_cat-dom"/>
</dbReference>
<dbReference type="NCBIfam" id="NF004315">
    <property type="entry name" value="PRK05710.1-4"/>
    <property type="match status" value="1"/>
</dbReference>
<feature type="domain" description="Glutamyl/glutaminyl-tRNA synthetase class Ib catalytic" evidence="8">
    <location>
        <begin position="8"/>
        <end position="271"/>
    </location>
</feature>
<dbReference type="EC" id="6.1.1.-" evidence="9"/>
<dbReference type="GO" id="GO:0016874">
    <property type="term" value="F:ligase activity"/>
    <property type="evidence" value="ECO:0007669"/>
    <property type="project" value="UniProtKB-KW"/>
</dbReference>
<dbReference type="Gene3D" id="3.40.50.620">
    <property type="entry name" value="HUPs"/>
    <property type="match status" value="1"/>
</dbReference>
<evidence type="ECO:0000313" key="10">
    <source>
        <dbReference type="Proteomes" id="UP000680714"/>
    </source>
</evidence>
<keyword evidence="5 7" id="KW-0067">ATP-binding</keyword>
<keyword evidence="1 7" id="KW-0436">Ligase</keyword>
<accession>A0ABS5IDT5</accession>
<dbReference type="EMBL" id="JAGTUF010000012">
    <property type="protein sequence ID" value="MBR9972581.1"/>
    <property type="molecule type" value="Genomic_DNA"/>
</dbReference>
<dbReference type="InterPro" id="IPR001412">
    <property type="entry name" value="aa-tRNA-synth_I_CS"/>
</dbReference>
<evidence type="ECO:0000256" key="5">
    <source>
        <dbReference type="ARBA" id="ARBA00022840"/>
    </source>
</evidence>
<dbReference type="PRINTS" id="PR00987">
    <property type="entry name" value="TRNASYNTHGLU"/>
</dbReference>